<organism evidence="1 2">
    <name type="scientific">Runella slithyformis (strain ATCC 29530 / DSM 19594 / LMG 11500 / NCIMB 11436 / LSU 4)</name>
    <dbReference type="NCBI Taxonomy" id="761193"/>
    <lineage>
        <taxon>Bacteria</taxon>
        <taxon>Pseudomonadati</taxon>
        <taxon>Bacteroidota</taxon>
        <taxon>Cytophagia</taxon>
        <taxon>Cytophagales</taxon>
        <taxon>Spirosomataceae</taxon>
        <taxon>Runella</taxon>
    </lineage>
</organism>
<reference evidence="1 2" key="2">
    <citation type="journal article" date="2012" name="Stand. Genomic Sci.">
        <title>Complete genome sequence of the aquatic bacterium Runella slithyformis type strain (LSU 4(T)).</title>
        <authorList>
            <person name="Copeland A."/>
            <person name="Zhang X."/>
            <person name="Misra M."/>
            <person name="Lapidus A."/>
            <person name="Nolan M."/>
            <person name="Lucas S."/>
            <person name="Deshpande S."/>
            <person name="Cheng J.F."/>
            <person name="Tapia R."/>
            <person name="Goodwin L.A."/>
            <person name="Pitluck S."/>
            <person name="Liolios K."/>
            <person name="Pagani I."/>
            <person name="Ivanova N."/>
            <person name="Mikhailova N."/>
            <person name="Pati A."/>
            <person name="Chen A."/>
            <person name="Palaniappan K."/>
            <person name="Land M."/>
            <person name="Hauser L."/>
            <person name="Pan C."/>
            <person name="Jeffries C.D."/>
            <person name="Detter J.C."/>
            <person name="Brambilla E.M."/>
            <person name="Rohde M."/>
            <person name="Djao O.D."/>
            <person name="Goker M."/>
            <person name="Sikorski J."/>
            <person name="Tindall B.J."/>
            <person name="Woyke T."/>
            <person name="Bristow J."/>
            <person name="Eisen J.A."/>
            <person name="Markowitz V."/>
            <person name="Hugenholtz P."/>
            <person name="Kyrpides N.C."/>
            <person name="Klenk H.P."/>
            <person name="Mavromatis K."/>
        </authorList>
    </citation>
    <scope>NUCLEOTIDE SEQUENCE [LARGE SCALE GENOMIC DNA]</scope>
    <source>
        <strain evidence="2">ATCC 29530 / DSM 19594 / LMG 11500 / NCIMB 11436 / LSU 4</strain>
    </source>
</reference>
<dbReference type="AlphaFoldDB" id="A0A7U4E4N4"/>
<gene>
    <name evidence="1" type="ordered locus">Runsl_1184</name>
</gene>
<dbReference type="Proteomes" id="UP000000493">
    <property type="component" value="Chromosome"/>
</dbReference>
<reference evidence="2" key="1">
    <citation type="submission" date="2011-06" db="EMBL/GenBank/DDBJ databases">
        <title>The complete genome of chromosome of Runella slithyformis DSM 19594.</title>
        <authorList>
            <consortium name="US DOE Joint Genome Institute (JGI-PGF)"/>
            <person name="Lucas S."/>
            <person name="Han J."/>
            <person name="Lapidus A."/>
            <person name="Bruce D."/>
            <person name="Goodwin L."/>
            <person name="Pitluck S."/>
            <person name="Peters L."/>
            <person name="Kyrpides N."/>
            <person name="Mavromatis K."/>
            <person name="Ivanova N."/>
            <person name="Ovchinnikova G."/>
            <person name="Zhang X."/>
            <person name="Misra M."/>
            <person name="Detter J.C."/>
            <person name="Tapia R."/>
            <person name="Han C."/>
            <person name="Land M."/>
            <person name="Hauser L."/>
            <person name="Markowitz V."/>
            <person name="Cheng J.-F."/>
            <person name="Hugenholtz P."/>
            <person name="Woyke T."/>
            <person name="Wu D."/>
            <person name="Tindall B."/>
            <person name="Faehrich R."/>
            <person name="Brambilla E."/>
            <person name="Klenk H.-P."/>
            <person name="Eisen J.A."/>
        </authorList>
    </citation>
    <scope>NUCLEOTIDE SEQUENCE [LARGE SCALE GENOMIC DNA]</scope>
    <source>
        <strain evidence="2">ATCC 29530 / DSM 19594 / LMG 11500 / NCIMB 11436 / LSU 4</strain>
    </source>
</reference>
<proteinExistence type="predicted"/>
<protein>
    <submittedName>
        <fullName evidence="1">Uncharacterized protein</fullName>
    </submittedName>
</protein>
<accession>A0A7U4E4N4</accession>
<sequence>MASPHNVTKVTLLRSSMDLECLLHILQRLRFSEALWIWNVYYIFYKGYASPKLYGFGMFITYSTKVTLLRSSMDLECLLYILQRLRFSEALWIWNVYYMLQRLRFSEALWIWNVYYIFYKGYASPKLYGFGMFITCYKGYASPKLYGFGMFITCYKGYASPKRKANP</sequence>
<dbReference type="KEGG" id="rsi:Runsl_1184"/>
<dbReference type="EMBL" id="CP002859">
    <property type="protein sequence ID" value="AEI47613.1"/>
    <property type="molecule type" value="Genomic_DNA"/>
</dbReference>
<name>A0A7U4E4N4_RUNSL</name>
<keyword evidence="2" id="KW-1185">Reference proteome</keyword>
<evidence type="ECO:0000313" key="1">
    <source>
        <dbReference type="EMBL" id="AEI47613.1"/>
    </source>
</evidence>
<evidence type="ECO:0000313" key="2">
    <source>
        <dbReference type="Proteomes" id="UP000000493"/>
    </source>
</evidence>